<dbReference type="Pfam" id="PF01753">
    <property type="entry name" value="zf-MYND"/>
    <property type="match status" value="1"/>
</dbReference>
<feature type="domain" description="MYND-type" evidence="5">
    <location>
        <begin position="7"/>
        <end position="49"/>
    </location>
</feature>
<evidence type="ECO:0000259" key="5">
    <source>
        <dbReference type="PROSITE" id="PS50865"/>
    </source>
</evidence>
<reference evidence="6 7" key="1">
    <citation type="submission" date="2019-07" db="EMBL/GenBank/DDBJ databases">
        <title>Genomics analysis of Aphanomyces spp. identifies a new class of oomycete effector associated with host adaptation.</title>
        <authorList>
            <person name="Gaulin E."/>
        </authorList>
    </citation>
    <scope>NUCLEOTIDE SEQUENCE [LARGE SCALE GENOMIC DNA]</scope>
    <source>
        <strain evidence="6 7">ATCC 201684</strain>
    </source>
</reference>
<accession>A0A6G0XXK7</accession>
<keyword evidence="7" id="KW-1185">Reference proteome</keyword>
<dbReference type="PROSITE" id="PS50865">
    <property type="entry name" value="ZF_MYND_2"/>
    <property type="match status" value="1"/>
</dbReference>
<protein>
    <recommendedName>
        <fullName evidence="5">MYND-type domain-containing protein</fullName>
    </recommendedName>
</protein>
<dbReference type="VEuPathDB" id="FungiDB:AeMF1_018128"/>
<organism evidence="6 7">
    <name type="scientific">Aphanomyces euteiches</name>
    <dbReference type="NCBI Taxonomy" id="100861"/>
    <lineage>
        <taxon>Eukaryota</taxon>
        <taxon>Sar</taxon>
        <taxon>Stramenopiles</taxon>
        <taxon>Oomycota</taxon>
        <taxon>Saprolegniomycetes</taxon>
        <taxon>Saprolegniales</taxon>
        <taxon>Verrucalvaceae</taxon>
        <taxon>Aphanomyces</taxon>
    </lineage>
</organism>
<comment type="caution">
    <text evidence="6">The sequence shown here is derived from an EMBL/GenBank/DDBJ whole genome shotgun (WGS) entry which is preliminary data.</text>
</comment>
<sequence>MRLRDECAVCRRKTQEDAEPLIPCSRCHLVHYCGRQHRTDHYATHKGRCWSVQRATCVAAHEKAALIAVHGLEFFSTGQFWHRYETRPYMLALAMQVDALDAIGTRISLRRALDVLFECFRLNRADNMGLRDVAPGILLRLHEDQQAYDFARWWAQDRPHYEWDNMALPYLNTSNADATESPENSNFMSAYGGPSLHHLVAVVLVKCRVLADARSRRRWLAFLHVAHRSSLRGHVPVLRLIHAFIAQPSSATPRLQWNAHLASALDHLDALLVDQIARLLQHTERRNLRIWKALLNPAPMLAMVDPPSECFSIGDENEVKKAVQRFLPAWRATPEAFERLVAHVGSPMPPYETFRVGFRHT</sequence>
<keyword evidence="3" id="KW-0862">Zinc</keyword>
<dbReference type="PROSITE" id="PS01360">
    <property type="entry name" value="ZF_MYND_1"/>
    <property type="match status" value="1"/>
</dbReference>
<dbReference type="GO" id="GO:0008270">
    <property type="term" value="F:zinc ion binding"/>
    <property type="evidence" value="ECO:0007669"/>
    <property type="project" value="UniProtKB-KW"/>
</dbReference>
<dbReference type="Gene3D" id="6.10.140.2220">
    <property type="match status" value="1"/>
</dbReference>
<dbReference type="AlphaFoldDB" id="A0A6G0XXK7"/>
<dbReference type="SUPFAM" id="SSF144232">
    <property type="entry name" value="HIT/MYND zinc finger-like"/>
    <property type="match status" value="1"/>
</dbReference>
<evidence type="ECO:0000313" key="6">
    <source>
        <dbReference type="EMBL" id="KAF0745470.1"/>
    </source>
</evidence>
<keyword evidence="2 4" id="KW-0863">Zinc-finger</keyword>
<gene>
    <name evidence="6" type="ORF">Ae201684_000484</name>
</gene>
<evidence type="ECO:0000313" key="7">
    <source>
        <dbReference type="Proteomes" id="UP000481153"/>
    </source>
</evidence>
<dbReference type="InterPro" id="IPR002893">
    <property type="entry name" value="Znf_MYND"/>
</dbReference>
<evidence type="ECO:0000256" key="3">
    <source>
        <dbReference type="ARBA" id="ARBA00022833"/>
    </source>
</evidence>
<dbReference type="Proteomes" id="UP000481153">
    <property type="component" value="Unassembled WGS sequence"/>
</dbReference>
<name>A0A6G0XXK7_9STRA</name>
<dbReference type="EMBL" id="VJMJ01000002">
    <property type="protein sequence ID" value="KAF0745470.1"/>
    <property type="molecule type" value="Genomic_DNA"/>
</dbReference>
<proteinExistence type="predicted"/>
<evidence type="ECO:0000256" key="1">
    <source>
        <dbReference type="ARBA" id="ARBA00022723"/>
    </source>
</evidence>
<evidence type="ECO:0000256" key="4">
    <source>
        <dbReference type="PROSITE-ProRule" id="PRU00134"/>
    </source>
</evidence>
<evidence type="ECO:0000256" key="2">
    <source>
        <dbReference type="ARBA" id="ARBA00022771"/>
    </source>
</evidence>
<keyword evidence="1" id="KW-0479">Metal-binding</keyword>